<dbReference type="Proteomes" id="UP000192578">
    <property type="component" value="Unassembled WGS sequence"/>
</dbReference>
<feature type="domain" description="BPL/LPL catalytic" evidence="3">
    <location>
        <begin position="102"/>
        <end position="285"/>
    </location>
</feature>
<dbReference type="NCBIfam" id="TIGR00121">
    <property type="entry name" value="birA_ligase"/>
    <property type="match status" value="1"/>
</dbReference>
<dbReference type="Pfam" id="PF03099">
    <property type="entry name" value="BPL_LplA_LipB"/>
    <property type="match status" value="1"/>
</dbReference>
<gene>
    <name evidence="4" type="ORF">BV898_15963</name>
</gene>
<comment type="similarity">
    <text evidence="1">Belongs to the biotin--protein ligase family.</text>
</comment>
<organism evidence="4 5">
    <name type="scientific">Hypsibius exemplaris</name>
    <name type="common">Freshwater tardigrade</name>
    <dbReference type="NCBI Taxonomy" id="2072580"/>
    <lineage>
        <taxon>Eukaryota</taxon>
        <taxon>Metazoa</taxon>
        <taxon>Ecdysozoa</taxon>
        <taxon>Tardigrada</taxon>
        <taxon>Eutardigrada</taxon>
        <taxon>Parachela</taxon>
        <taxon>Hypsibioidea</taxon>
        <taxon>Hypsibiidae</taxon>
        <taxon>Hypsibius</taxon>
    </lineage>
</organism>
<dbReference type="PANTHER" id="PTHR12835">
    <property type="entry name" value="BIOTIN PROTEIN LIGASE"/>
    <property type="match status" value="1"/>
</dbReference>
<dbReference type="SUPFAM" id="SSF55681">
    <property type="entry name" value="Class II aaRS and biotin synthetases"/>
    <property type="match status" value="1"/>
</dbReference>
<evidence type="ECO:0000259" key="3">
    <source>
        <dbReference type="PROSITE" id="PS51733"/>
    </source>
</evidence>
<proteinExistence type="inferred from homology"/>
<evidence type="ECO:0000256" key="1">
    <source>
        <dbReference type="ARBA" id="ARBA00009934"/>
    </source>
</evidence>
<protein>
    <submittedName>
        <fullName evidence="4">Biotin--protein ligase</fullName>
    </submittedName>
</protein>
<dbReference type="PROSITE" id="PS51733">
    <property type="entry name" value="BPL_LPL_CATALYTIC"/>
    <property type="match status" value="1"/>
</dbReference>
<accession>A0A9X6NCA7</accession>
<evidence type="ECO:0000313" key="5">
    <source>
        <dbReference type="Proteomes" id="UP000192578"/>
    </source>
</evidence>
<dbReference type="InterPro" id="IPR004408">
    <property type="entry name" value="Biotin_CoA_COase_ligase"/>
</dbReference>
<evidence type="ECO:0000313" key="4">
    <source>
        <dbReference type="EMBL" id="OWA51482.1"/>
    </source>
</evidence>
<dbReference type="CDD" id="cd16442">
    <property type="entry name" value="BPL"/>
    <property type="match status" value="1"/>
</dbReference>
<dbReference type="Pfam" id="PF02237">
    <property type="entry name" value="BPL_C"/>
    <property type="match status" value="1"/>
</dbReference>
<evidence type="ECO:0000256" key="2">
    <source>
        <dbReference type="ARBA" id="ARBA00022598"/>
    </source>
</evidence>
<comment type="caution">
    <text evidence="4">The sequence shown here is derived from an EMBL/GenBank/DDBJ whole genome shotgun (WGS) entry which is preliminary data.</text>
</comment>
<name>A0A9X6NCA7_HYPEX</name>
<dbReference type="GO" id="GO:0005737">
    <property type="term" value="C:cytoplasm"/>
    <property type="evidence" value="ECO:0007669"/>
    <property type="project" value="TreeGrafter"/>
</dbReference>
<dbReference type="InterPro" id="IPR003142">
    <property type="entry name" value="BPL_C"/>
</dbReference>
<reference evidence="5" key="1">
    <citation type="submission" date="2017-01" db="EMBL/GenBank/DDBJ databases">
        <title>Comparative genomics of anhydrobiosis in the tardigrade Hypsibius dujardini.</title>
        <authorList>
            <person name="Yoshida Y."/>
            <person name="Koutsovoulos G."/>
            <person name="Laetsch D."/>
            <person name="Stevens L."/>
            <person name="Kumar S."/>
            <person name="Horikawa D."/>
            <person name="Ishino K."/>
            <person name="Komine S."/>
            <person name="Tomita M."/>
            <person name="Blaxter M."/>
            <person name="Arakawa K."/>
        </authorList>
    </citation>
    <scope>NUCLEOTIDE SEQUENCE [LARGE SCALE GENOMIC DNA]</scope>
    <source>
        <strain evidence="5">Z151</strain>
    </source>
</reference>
<sequence>MESGQIIRLHARSKIALSLAKEALVSAGGVSNTTGFLFPLHPRSVEREHQKAKELWLPVEETVVELAAPRHPHADHSPQEKSSFNASLYFQSLESDFLGQAVLFAQRIPSTVHIVDRLAGLSADSIGIVAVAAQQTSGKGRTGNVWESPLGCAMFSFPLTIPLSSKLGQGLTFVQHLVATACVLGVRNTPGFEDVDLRIKWPNDILTSDKIKVGGVLVTSSIFRDKATCNVGIGVNISNSEPTTCLNDLICATNESRKTKLEPFTIERFIARTLTELERLLKSFAALGAQAFLPTYLKYWLHMNQEVNIQLSEDAVTDSHATTEPTEQTEQTTGQIVGLDEHGFLQVKVANGEQWSVQSDGNRFDMMANLLRLRKIS</sequence>
<dbReference type="AlphaFoldDB" id="A0A9X6NCA7"/>
<dbReference type="InterPro" id="IPR004143">
    <property type="entry name" value="BPL_LPL_catalytic"/>
</dbReference>
<keyword evidence="5" id="KW-1185">Reference proteome</keyword>
<dbReference type="InterPro" id="IPR045864">
    <property type="entry name" value="aa-tRNA-synth_II/BPL/LPL"/>
</dbReference>
<dbReference type="OrthoDB" id="10250105at2759"/>
<dbReference type="GO" id="GO:0004077">
    <property type="term" value="F:biotin--[biotin carboxyl-carrier protein] ligase activity"/>
    <property type="evidence" value="ECO:0007669"/>
    <property type="project" value="InterPro"/>
</dbReference>
<keyword evidence="2 4" id="KW-0436">Ligase</keyword>
<dbReference type="Gene3D" id="3.30.930.10">
    <property type="entry name" value="Bira Bifunctional Protein, Domain 2"/>
    <property type="match status" value="1"/>
</dbReference>
<dbReference type="EMBL" id="MTYJ01000228">
    <property type="protein sequence ID" value="OWA51482.1"/>
    <property type="molecule type" value="Genomic_DNA"/>
</dbReference>
<dbReference type="PANTHER" id="PTHR12835:SF5">
    <property type="entry name" value="BIOTIN--PROTEIN LIGASE"/>
    <property type="match status" value="1"/>
</dbReference>